<sequence>MKHVKKIACSVGAAIALIVTSVVPNNVIVSHAGLELIGNAEECRLTPYICPAGLITNGIGNTHGVTDTQITIEQVAKDWTLNIESAQDCLATTTEVAALSQGQIDAFTSFIFNVGCTRYRHNPDGSETRIYKKLKAGYYTDACQELKFWVYGGGKKLNGLIKRRGKEMELCFS</sequence>
<organism evidence="8 9">
    <name type="scientific">Vibrio zhanjiangensis</name>
    <dbReference type="NCBI Taxonomy" id="1046128"/>
    <lineage>
        <taxon>Bacteria</taxon>
        <taxon>Pseudomonadati</taxon>
        <taxon>Pseudomonadota</taxon>
        <taxon>Gammaproteobacteria</taxon>
        <taxon>Vibrionales</taxon>
        <taxon>Vibrionaceae</taxon>
        <taxon>Vibrio</taxon>
    </lineage>
</organism>
<evidence type="ECO:0000313" key="8">
    <source>
        <dbReference type="EMBL" id="GLT20518.1"/>
    </source>
</evidence>
<evidence type="ECO:0000256" key="7">
    <source>
        <dbReference type="SAM" id="SignalP"/>
    </source>
</evidence>
<dbReference type="EMBL" id="BSPW01000124">
    <property type="protein sequence ID" value="GLT20518.1"/>
    <property type="molecule type" value="Genomic_DNA"/>
</dbReference>
<dbReference type="CDD" id="cd16901">
    <property type="entry name" value="lyz_P1"/>
    <property type="match status" value="1"/>
</dbReference>
<keyword evidence="7" id="KW-0732">Signal</keyword>
<gene>
    <name evidence="8" type="ORF">GCM10007938_43030</name>
</gene>
<name>A0ABQ6F4Q1_9VIBR</name>
<evidence type="ECO:0000256" key="6">
    <source>
        <dbReference type="RuleBase" id="RU003788"/>
    </source>
</evidence>
<dbReference type="EC" id="3.2.1.17" evidence="6"/>
<comment type="caution">
    <text evidence="8">The sequence shown here is derived from an EMBL/GenBank/DDBJ whole genome shotgun (WGS) entry which is preliminary data.</text>
</comment>
<evidence type="ECO:0000256" key="4">
    <source>
        <dbReference type="ARBA" id="ARBA00022801"/>
    </source>
</evidence>
<dbReference type="InterPro" id="IPR002196">
    <property type="entry name" value="Glyco_hydro_24"/>
</dbReference>
<dbReference type="PANTHER" id="PTHR38107">
    <property type="match status" value="1"/>
</dbReference>
<dbReference type="Pfam" id="PF00959">
    <property type="entry name" value="Phage_lysozyme"/>
    <property type="match status" value="1"/>
</dbReference>
<accession>A0ABQ6F4Q1</accession>
<dbReference type="RefSeq" id="WP_284194347.1">
    <property type="nucleotide sequence ID" value="NZ_BSPW01000124.1"/>
</dbReference>
<dbReference type="PANTHER" id="PTHR38107:SF4">
    <property type="entry name" value="LYSOZYME"/>
    <property type="match status" value="1"/>
</dbReference>
<evidence type="ECO:0000313" key="9">
    <source>
        <dbReference type="Proteomes" id="UP001157138"/>
    </source>
</evidence>
<keyword evidence="5 6" id="KW-0326">Glycosidase</keyword>
<dbReference type="SUPFAM" id="SSF53955">
    <property type="entry name" value="Lysozyme-like"/>
    <property type="match status" value="1"/>
</dbReference>
<comment type="catalytic activity">
    <reaction evidence="1 6">
        <text>Hydrolysis of (1-&gt;4)-beta-linkages between N-acetylmuramic acid and N-acetyl-D-glucosamine residues in a peptidoglycan and between N-acetyl-D-glucosamine residues in chitodextrins.</text>
        <dbReference type="EC" id="3.2.1.17"/>
    </reaction>
</comment>
<dbReference type="Gene3D" id="1.10.530.40">
    <property type="match status" value="1"/>
</dbReference>
<protein>
    <recommendedName>
        <fullName evidence="6">Lysozyme</fullName>
        <ecNumber evidence="6">3.2.1.17</ecNumber>
    </recommendedName>
</protein>
<reference evidence="9" key="1">
    <citation type="journal article" date="2019" name="Int. J. Syst. Evol. Microbiol.">
        <title>The Global Catalogue of Microorganisms (GCM) 10K type strain sequencing project: providing services to taxonomists for standard genome sequencing and annotation.</title>
        <authorList>
            <consortium name="The Broad Institute Genomics Platform"/>
            <consortium name="The Broad Institute Genome Sequencing Center for Infectious Disease"/>
            <person name="Wu L."/>
            <person name="Ma J."/>
        </authorList>
    </citation>
    <scope>NUCLEOTIDE SEQUENCE [LARGE SCALE GENOMIC DNA]</scope>
    <source>
        <strain evidence="9">NBRC 108723</strain>
    </source>
</reference>
<feature type="signal peptide" evidence="7">
    <location>
        <begin position="1"/>
        <end position="24"/>
    </location>
</feature>
<dbReference type="InterPro" id="IPR023347">
    <property type="entry name" value="Lysozyme_dom_sf"/>
</dbReference>
<evidence type="ECO:0000256" key="1">
    <source>
        <dbReference type="ARBA" id="ARBA00000632"/>
    </source>
</evidence>
<dbReference type="InterPro" id="IPR034690">
    <property type="entry name" value="Endolysin_T4_type"/>
</dbReference>
<feature type="chain" id="PRO_5046380371" description="Lysozyme" evidence="7">
    <location>
        <begin position="25"/>
        <end position="173"/>
    </location>
</feature>
<comment type="similarity">
    <text evidence="6">Belongs to the glycosyl hydrolase 24 family.</text>
</comment>
<proteinExistence type="inferred from homology"/>
<dbReference type="Proteomes" id="UP001157138">
    <property type="component" value="Unassembled WGS sequence"/>
</dbReference>
<dbReference type="InterPro" id="IPR023346">
    <property type="entry name" value="Lysozyme-like_dom_sf"/>
</dbReference>
<keyword evidence="4 6" id="KW-0378">Hydrolase</keyword>
<dbReference type="InterPro" id="IPR051018">
    <property type="entry name" value="Bacteriophage_GH24"/>
</dbReference>
<evidence type="ECO:0000256" key="5">
    <source>
        <dbReference type="ARBA" id="ARBA00023295"/>
    </source>
</evidence>
<evidence type="ECO:0000256" key="2">
    <source>
        <dbReference type="ARBA" id="ARBA00022529"/>
    </source>
</evidence>
<keyword evidence="3 6" id="KW-0081">Bacteriolytic enzyme</keyword>
<dbReference type="HAMAP" id="MF_04110">
    <property type="entry name" value="ENDOLYSIN_T4"/>
    <property type="match status" value="1"/>
</dbReference>
<keyword evidence="2 6" id="KW-0929">Antimicrobial</keyword>
<evidence type="ECO:0000256" key="3">
    <source>
        <dbReference type="ARBA" id="ARBA00022638"/>
    </source>
</evidence>
<keyword evidence="9" id="KW-1185">Reference proteome</keyword>